<dbReference type="Gene3D" id="3.30.1360.120">
    <property type="entry name" value="Probable tRNA modification gtpase trme, domain 1"/>
    <property type="match status" value="1"/>
</dbReference>
<evidence type="ECO:0000259" key="2">
    <source>
        <dbReference type="Pfam" id="PF01571"/>
    </source>
</evidence>
<sequence length="359" mass="40687">MFCNKAGKVIGEGVLQRLGEDEFEFQARGPVVKWLEYRLAKGGYSAAYATSISKFKFQVSGPAALAVCEKATGEPLRDIGFMRFRSAPIRDVDVLFLRQGMAGEIGFELQGPSEKAEIVRQAILEAGADMGIRQLGSRTAMINHLEAAFPTVTHDYLPAVGDEPEREFYELYGSATPVFGSPEWFRSFARTQKVKGSYEGRSVTDWYRSPIELGWAKSIKFDHDFYGREALEAEMTDIKRVRRTLIWNKQDVVDVFASLFEEETPYDYMEFPRHQWNAMYANKVMDGDRLVGVATSRGYSYYFRKMLSHVVIDTAYAEPGTELTVIWGEPGHRQKAIRVTVAQSPFKQDNRRADLNSQA</sequence>
<feature type="domain" description="GCVT N-terminal" evidence="2">
    <location>
        <begin position="1"/>
        <end position="156"/>
    </location>
</feature>
<comment type="caution">
    <text evidence="3">The sequence shown here is derived from an EMBL/GenBank/DDBJ whole genome shotgun (WGS) entry which is preliminary data.</text>
</comment>
<dbReference type="Proteomes" id="UP000015525">
    <property type="component" value="Unassembled WGS sequence"/>
</dbReference>
<evidence type="ECO:0000256" key="1">
    <source>
        <dbReference type="PIRSR" id="PIRSR006487-1"/>
    </source>
</evidence>
<dbReference type="PATRIC" id="fig|1329909.3.peg.2815"/>
<feature type="binding site" evidence="1">
    <location>
        <position position="108"/>
    </location>
    <ligand>
        <name>substrate</name>
    </ligand>
</feature>
<dbReference type="PIRSF" id="PIRSF006487">
    <property type="entry name" value="GcvT"/>
    <property type="match status" value="1"/>
</dbReference>
<dbReference type="Pfam" id="PF01571">
    <property type="entry name" value="GCV_T"/>
    <property type="match status" value="1"/>
</dbReference>
<evidence type="ECO:0000313" key="4">
    <source>
        <dbReference type="Proteomes" id="UP000015525"/>
    </source>
</evidence>
<dbReference type="InterPro" id="IPR029043">
    <property type="entry name" value="GcvT/YgfZ_C"/>
</dbReference>
<dbReference type="AlphaFoldDB" id="T0GJC4"/>
<protein>
    <recommendedName>
        <fullName evidence="2">GCVT N-terminal domain-containing protein</fullName>
    </recommendedName>
</protein>
<dbReference type="PANTHER" id="PTHR43757">
    <property type="entry name" value="AMINOMETHYLTRANSFERASE"/>
    <property type="match status" value="1"/>
</dbReference>
<accession>T0GJC4</accession>
<name>T0GJC4_9SPHN</name>
<dbReference type="EMBL" id="ATHO01000131">
    <property type="protein sequence ID" value="EQB03831.1"/>
    <property type="molecule type" value="Genomic_DNA"/>
</dbReference>
<dbReference type="PANTHER" id="PTHR43757:SF2">
    <property type="entry name" value="AMINOMETHYLTRANSFERASE, MITOCHONDRIAL"/>
    <property type="match status" value="1"/>
</dbReference>
<dbReference type="InterPro" id="IPR027266">
    <property type="entry name" value="TrmE/GcvT-like"/>
</dbReference>
<gene>
    <name evidence="3" type="ORF">L288_14625</name>
</gene>
<proteinExistence type="predicted"/>
<keyword evidence="4" id="KW-1185">Reference proteome</keyword>
<dbReference type="InterPro" id="IPR006222">
    <property type="entry name" value="GCVT_N"/>
</dbReference>
<dbReference type="InterPro" id="IPR028896">
    <property type="entry name" value="GcvT/YgfZ/DmdA"/>
</dbReference>
<dbReference type="SUPFAM" id="SSF101790">
    <property type="entry name" value="Aminomethyltransferase beta-barrel domain"/>
    <property type="match status" value="1"/>
</dbReference>
<organism evidence="3 4">
    <name type="scientific">Sphingobium quisquiliarum P25</name>
    <dbReference type="NCBI Taxonomy" id="1329909"/>
    <lineage>
        <taxon>Bacteria</taxon>
        <taxon>Pseudomonadati</taxon>
        <taxon>Pseudomonadota</taxon>
        <taxon>Alphaproteobacteria</taxon>
        <taxon>Sphingomonadales</taxon>
        <taxon>Sphingomonadaceae</taxon>
        <taxon>Sphingobium</taxon>
    </lineage>
</organism>
<reference evidence="3 4" key="1">
    <citation type="journal article" date="2013" name="Genome Announc.">
        <title>Draft Genome Sequence of Sphingobium quisquiliarum Strain P25T, a Novel Hexachlorocyclohexane (HCH)-Degrading Bacterium Isolated from an HCH Dumpsite.</title>
        <authorList>
            <person name="Kumar Singh A."/>
            <person name="Sangwan N."/>
            <person name="Sharma A."/>
            <person name="Gupta V."/>
            <person name="Khurana J.P."/>
            <person name="Lal R."/>
        </authorList>
    </citation>
    <scope>NUCLEOTIDE SEQUENCE [LARGE SCALE GENOMIC DNA]</scope>
    <source>
        <strain evidence="3 4">P25</strain>
    </source>
</reference>
<dbReference type="SUPFAM" id="SSF103025">
    <property type="entry name" value="Folate-binding domain"/>
    <property type="match status" value="1"/>
</dbReference>
<evidence type="ECO:0000313" key="3">
    <source>
        <dbReference type="EMBL" id="EQB03831.1"/>
    </source>
</evidence>